<keyword evidence="3" id="KW-1185">Reference proteome</keyword>
<protein>
    <submittedName>
        <fullName evidence="2">Uncharacterized protein</fullName>
    </submittedName>
</protein>
<sequence>MIPNITYAVRNPLVTKAMQIYASRDRRKSQQELNHSPKRETQGSITDKVELYGARYEVIERENQSSFDVKV</sequence>
<evidence type="ECO:0000313" key="3">
    <source>
        <dbReference type="Proteomes" id="UP001589833"/>
    </source>
</evidence>
<organism evidence="2 3">
    <name type="scientific">Halalkalibacter alkalisediminis</name>
    <dbReference type="NCBI Taxonomy" id="935616"/>
    <lineage>
        <taxon>Bacteria</taxon>
        <taxon>Bacillati</taxon>
        <taxon>Bacillota</taxon>
        <taxon>Bacilli</taxon>
        <taxon>Bacillales</taxon>
        <taxon>Bacillaceae</taxon>
        <taxon>Halalkalibacter</taxon>
    </lineage>
</organism>
<proteinExistence type="predicted"/>
<feature type="region of interest" description="Disordered" evidence="1">
    <location>
        <begin position="24"/>
        <end position="46"/>
    </location>
</feature>
<comment type="caution">
    <text evidence="2">The sequence shown here is derived from an EMBL/GenBank/DDBJ whole genome shotgun (WGS) entry which is preliminary data.</text>
</comment>
<evidence type="ECO:0000256" key="1">
    <source>
        <dbReference type="SAM" id="MobiDB-lite"/>
    </source>
</evidence>
<reference evidence="2 3" key="1">
    <citation type="submission" date="2024-09" db="EMBL/GenBank/DDBJ databases">
        <authorList>
            <person name="Sun Q."/>
            <person name="Mori K."/>
        </authorList>
    </citation>
    <scope>NUCLEOTIDE SEQUENCE [LARGE SCALE GENOMIC DNA]</scope>
    <source>
        <strain evidence="2 3">NCAIM B.02301</strain>
    </source>
</reference>
<gene>
    <name evidence="2" type="ORF">ACFFH4_18315</name>
</gene>
<accession>A0ABV6NJG1</accession>
<dbReference type="EMBL" id="JBHLTR010000048">
    <property type="protein sequence ID" value="MFC0560909.1"/>
    <property type="molecule type" value="Genomic_DNA"/>
</dbReference>
<dbReference type="RefSeq" id="WP_273848032.1">
    <property type="nucleotide sequence ID" value="NZ_JAQQWT010000046.1"/>
</dbReference>
<name>A0ABV6NJG1_9BACI</name>
<dbReference type="Proteomes" id="UP001589833">
    <property type="component" value="Unassembled WGS sequence"/>
</dbReference>
<evidence type="ECO:0000313" key="2">
    <source>
        <dbReference type="EMBL" id="MFC0560909.1"/>
    </source>
</evidence>